<dbReference type="Gene3D" id="3.40.630.30">
    <property type="match status" value="1"/>
</dbReference>
<evidence type="ECO:0000313" key="3">
    <source>
        <dbReference type="Proteomes" id="UP000715965"/>
    </source>
</evidence>
<dbReference type="Pfam" id="PF13302">
    <property type="entry name" value="Acetyltransf_3"/>
    <property type="match status" value="1"/>
</dbReference>
<dbReference type="PANTHER" id="PTHR43792">
    <property type="entry name" value="GNAT FAMILY, PUTATIVE (AFU_ORTHOLOGUE AFUA_3G00765)-RELATED-RELATED"/>
    <property type="match status" value="1"/>
</dbReference>
<gene>
    <name evidence="2" type="ORF">IM725_00460</name>
</gene>
<dbReference type="InterPro" id="IPR051531">
    <property type="entry name" value="N-acetyltransferase"/>
</dbReference>
<evidence type="ECO:0000259" key="1">
    <source>
        <dbReference type="PROSITE" id="PS51186"/>
    </source>
</evidence>
<dbReference type="SUPFAM" id="SSF55729">
    <property type="entry name" value="Acyl-CoA N-acyltransferases (Nat)"/>
    <property type="match status" value="1"/>
</dbReference>
<protein>
    <submittedName>
        <fullName evidence="2">GNAT family N-acetyltransferase</fullName>
    </submittedName>
</protein>
<evidence type="ECO:0000313" key="2">
    <source>
        <dbReference type="EMBL" id="MBE7939040.1"/>
    </source>
</evidence>
<organism evidence="2 3">
    <name type="scientific">Ramlibacter aquaticus</name>
    <dbReference type="NCBI Taxonomy" id="2780094"/>
    <lineage>
        <taxon>Bacteria</taxon>
        <taxon>Pseudomonadati</taxon>
        <taxon>Pseudomonadota</taxon>
        <taxon>Betaproteobacteria</taxon>
        <taxon>Burkholderiales</taxon>
        <taxon>Comamonadaceae</taxon>
        <taxon>Ramlibacter</taxon>
    </lineage>
</organism>
<dbReference type="PROSITE" id="PS51186">
    <property type="entry name" value="GNAT"/>
    <property type="match status" value="1"/>
</dbReference>
<comment type="caution">
    <text evidence="2">The sequence shown here is derived from an EMBL/GenBank/DDBJ whole genome shotgun (WGS) entry which is preliminary data.</text>
</comment>
<dbReference type="RefSeq" id="WP_193778588.1">
    <property type="nucleotide sequence ID" value="NZ_JADDOJ010000001.1"/>
</dbReference>
<proteinExistence type="predicted"/>
<dbReference type="InterPro" id="IPR000182">
    <property type="entry name" value="GNAT_dom"/>
</dbReference>
<accession>A0ABR9S9L0</accession>
<reference evidence="2 3" key="1">
    <citation type="submission" date="2020-10" db="EMBL/GenBank/DDBJ databases">
        <title>Draft genome of Ramlibacter aquaticus LMG 30558.</title>
        <authorList>
            <person name="Props R."/>
        </authorList>
    </citation>
    <scope>NUCLEOTIDE SEQUENCE [LARGE SCALE GENOMIC DNA]</scope>
    <source>
        <strain evidence="2 3">LMG 30558</strain>
    </source>
</reference>
<dbReference type="EMBL" id="JADDOJ010000001">
    <property type="protein sequence ID" value="MBE7939040.1"/>
    <property type="molecule type" value="Genomic_DNA"/>
</dbReference>
<keyword evidence="3" id="KW-1185">Reference proteome</keyword>
<feature type="domain" description="N-acetyltransferase" evidence="1">
    <location>
        <begin position="14"/>
        <end position="175"/>
    </location>
</feature>
<dbReference type="InterPro" id="IPR016181">
    <property type="entry name" value="Acyl_CoA_acyltransferase"/>
</dbReference>
<dbReference type="Proteomes" id="UP000715965">
    <property type="component" value="Unassembled WGS sequence"/>
</dbReference>
<name>A0ABR9S9L0_9BURK</name>
<dbReference type="PANTHER" id="PTHR43792:SF1">
    <property type="entry name" value="N-ACETYLTRANSFERASE DOMAIN-CONTAINING PROTEIN"/>
    <property type="match status" value="1"/>
</dbReference>
<sequence>MGKERDVMGHTGRLRLEALTEDHAAAMWAALSDERLYAYITEPRYPSVQALQARYRRLAAGSPSPDETWWNFILFRTGTDEPLGFVQATLRPAQAMAEVAYLLAPRHWGQGYATEALGWLLQALAARGDIARAQAQVDVRNTASLAVLHRLGFVLVRTVEDAQSTDHVFERSLAGLAPPARPGAS</sequence>